<dbReference type="GO" id="GO:0016405">
    <property type="term" value="F:CoA-ligase activity"/>
    <property type="evidence" value="ECO:0007669"/>
    <property type="project" value="TreeGrafter"/>
</dbReference>
<evidence type="ECO:0008006" key="6">
    <source>
        <dbReference type="Google" id="ProtNLM"/>
    </source>
</evidence>
<protein>
    <recommendedName>
        <fullName evidence="6">4-coumarate--CoA ligase</fullName>
    </recommendedName>
</protein>
<name>A0AAD9IQD1_9ANNE</name>
<evidence type="ECO:0000313" key="4">
    <source>
        <dbReference type="EMBL" id="KAK2139062.1"/>
    </source>
</evidence>
<proteinExistence type="inferred from homology"/>
<dbReference type="PROSITE" id="PS00455">
    <property type="entry name" value="AMP_BINDING"/>
    <property type="match status" value="1"/>
</dbReference>
<dbReference type="Gene3D" id="2.30.38.10">
    <property type="entry name" value="Luciferase, Domain 3"/>
    <property type="match status" value="1"/>
</dbReference>
<sequence>MIVCFQRTIVLGNAPGHQPLDGLLQDDGKAFPENISYNLKEDTLILPYSSGTSGSPKGVMLTSYSIVSNLIQICNPDILDVQHDDVYLCVLPLYHIFAQVVIMFGGFRYGTTIVTMSKFDPVAYLDNIQKYQITHLHVVPPIMMFLGNHPILDKYDFSSVQQCFFSAAPAPLVVIEQFKNRFGEKVILNQGYGMTELSPASHVNPKLRRRPDTVGTVLPNAQFKIRDIETNQSLPAYKEGEICVKGPQMMKGYFKNDKATSETIIDGWLHTGDVGYYDEDGYTVITDRIKELIKVKGFQVAPAELEDLLLTHPAVQDVAVIGKPDDVAGELPRAYIVLKPEAKATEEDITNYVKEKAAPYKQLKGGVQFRKEIPKSASGKILKRILKDELRQGS</sequence>
<dbReference type="PANTHER" id="PTHR24096">
    <property type="entry name" value="LONG-CHAIN-FATTY-ACID--COA LIGASE"/>
    <property type="match status" value="1"/>
</dbReference>
<dbReference type="Gene3D" id="3.40.50.980">
    <property type="match status" value="2"/>
</dbReference>
<dbReference type="Gene3D" id="3.30.300.30">
    <property type="match status" value="1"/>
</dbReference>
<dbReference type="Pfam" id="PF00501">
    <property type="entry name" value="AMP-binding"/>
    <property type="match status" value="1"/>
</dbReference>
<comment type="caution">
    <text evidence="4">The sequence shown here is derived from an EMBL/GenBank/DDBJ whole genome shotgun (WGS) entry which is preliminary data.</text>
</comment>
<dbReference type="SUPFAM" id="SSF56801">
    <property type="entry name" value="Acetyl-CoA synthetase-like"/>
    <property type="match status" value="1"/>
</dbReference>
<gene>
    <name evidence="4" type="ORF">LSH36_2073g00020</name>
</gene>
<dbReference type="InterPro" id="IPR045851">
    <property type="entry name" value="AMP-bd_C_sf"/>
</dbReference>
<reference evidence="4" key="1">
    <citation type="journal article" date="2023" name="Mol. Biol. Evol.">
        <title>Third-Generation Sequencing Reveals the Adaptive Role of the Epigenome in Three Deep-Sea Polychaetes.</title>
        <authorList>
            <person name="Perez M."/>
            <person name="Aroh O."/>
            <person name="Sun Y."/>
            <person name="Lan Y."/>
            <person name="Juniper S.K."/>
            <person name="Young C.R."/>
            <person name="Angers B."/>
            <person name="Qian P.Y."/>
        </authorList>
    </citation>
    <scope>NUCLEOTIDE SEQUENCE</scope>
    <source>
        <strain evidence="4">P08H-3</strain>
    </source>
</reference>
<dbReference type="AlphaFoldDB" id="A0AAD9IQD1"/>
<dbReference type="InterPro" id="IPR020845">
    <property type="entry name" value="AMP-binding_CS"/>
</dbReference>
<comment type="similarity">
    <text evidence="1">Belongs to the ATP-dependent AMP-binding enzyme family.</text>
</comment>
<evidence type="ECO:0000259" key="3">
    <source>
        <dbReference type="Pfam" id="PF13193"/>
    </source>
</evidence>
<dbReference type="EMBL" id="JAODUP010002069">
    <property type="protein sequence ID" value="KAK2139062.1"/>
    <property type="molecule type" value="Genomic_DNA"/>
</dbReference>
<dbReference type="Pfam" id="PF13193">
    <property type="entry name" value="AMP-binding_C"/>
    <property type="match status" value="1"/>
</dbReference>
<evidence type="ECO:0000313" key="5">
    <source>
        <dbReference type="Proteomes" id="UP001208570"/>
    </source>
</evidence>
<feature type="domain" description="AMP-dependent synthetase/ligase" evidence="2">
    <location>
        <begin position="34"/>
        <end position="254"/>
    </location>
</feature>
<dbReference type="PANTHER" id="PTHR24096:SF422">
    <property type="entry name" value="BCDNA.GH02901"/>
    <property type="match status" value="1"/>
</dbReference>
<accession>A0AAD9IQD1</accession>
<evidence type="ECO:0000259" key="2">
    <source>
        <dbReference type="Pfam" id="PF00501"/>
    </source>
</evidence>
<keyword evidence="5" id="KW-1185">Reference proteome</keyword>
<feature type="domain" description="AMP-binding enzyme C-terminal" evidence="3">
    <location>
        <begin position="304"/>
        <end position="380"/>
    </location>
</feature>
<dbReference type="InterPro" id="IPR000873">
    <property type="entry name" value="AMP-dep_synth/lig_dom"/>
</dbReference>
<evidence type="ECO:0000256" key="1">
    <source>
        <dbReference type="ARBA" id="ARBA00006432"/>
    </source>
</evidence>
<dbReference type="Proteomes" id="UP001208570">
    <property type="component" value="Unassembled WGS sequence"/>
</dbReference>
<dbReference type="InterPro" id="IPR025110">
    <property type="entry name" value="AMP-bd_C"/>
</dbReference>
<organism evidence="4 5">
    <name type="scientific">Paralvinella palmiformis</name>
    <dbReference type="NCBI Taxonomy" id="53620"/>
    <lineage>
        <taxon>Eukaryota</taxon>
        <taxon>Metazoa</taxon>
        <taxon>Spiralia</taxon>
        <taxon>Lophotrochozoa</taxon>
        <taxon>Annelida</taxon>
        <taxon>Polychaeta</taxon>
        <taxon>Sedentaria</taxon>
        <taxon>Canalipalpata</taxon>
        <taxon>Terebellida</taxon>
        <taxon>Terebelliformia</taxon>
        <taxon>Alvinellidae</taxon>
        <taxon>Paralvinella</taxon>
    </lineage>
</organism>
<dbReference type="FunFam" id="3.30.300.30:FF:000007">
    <property type="entry name" value="4-coumarate--CoA ligase 2"/>
    <property type="match status" value="1"/>
</dbReference>